<dbReference type="Gene3D" id="3.50.50.60">
    <property type="entry name" value="FAD/NAD(P)-binding domain"/>
    <property type="match status" value="2"/>
</dbReference>
<dbReference type="OrthoDB" id="9774675at2"/>
<evidence type="ECO:0000313" key="1">
    <source>
        <dbReference type="EMBL" id="SFE00093.1"/>
    </source>
</evidence>
<dbReference type="PRINTS" id="PR00411">
    <property type="entry name" value="PNDRDTASEI"/>
</dbReference>
<organism evidence="1 2">
    <name type="scientific">Nannocystis exedens</name>
    <dbReference type="NCBI Taxonomy" id="54"/>
    <lineage>
        <taxon>Bacteria</taxon>
        <taxon>Pseudomonadati</taxon>
        <taxon>Myxococcota</taxon>
        <taxon>Polyangia</taxon>
        <taxon>Nannocystales</taxon>
        <taxon>Nannocystaceae</taxon>
        <taxon>Nannocystis</taxon>
    </lineage>
</organism>
<dbReference type="RefSeq" id="WP_096329010.1">
    <property type="nucleotide sequence ID" value="NZ_FOMX01000007.1"/>
</dbReference>
<accession>A0A1I1X361</accession>
<keyword evidence="2" id="KW-1185">Reference proteome</keyword>
<protein>
    <submittedName>
        <fullName evidence="1">Phytoene dehydrogenase-related protein</fullName>
    </submittedName>
</protein>
<dbReference type="PANTHER" id="PTHR10668:SF105">
    <property type="entry name" value="DEHYDROGENASE-RELATED"/>
    <property type="match status" value="1"/>
</dbReference>
<dbReference type="SUPFAM" id="SSF51905">
    <property type="entry name" value="FAD/NAD(P)-binding domain"/>
    <property type="match status" value="1"/>
</dbReference>
<gene>
    <name evidence="1" type="ORF">SAMN02745121_02611</name>
</gene>
<sequence length="507" mass="54402">MTGDPDAIVIGSGPNGLVAACMLARAGLRVLVCEAHPRRWGGALGSEEATLPGFVHDVGAAFFPFPRISPAFRALELEKQGVELCFAEFDSCHPAPDGSVACISRDLDLCARHFGDPRDGETFAALARWYRGVEPAVLGILLNTLPTISPVLKLLPFGIFKLARILLSSGAGLARRLFRGEAARRVMPGLALHVDVGPRDPLGAALGFMLGMTATTGGYSSPRGGAQVLADAMVADLRRHGGEIRLASRVDRVLTEGRRAVGVRLADGTELRAARRAVLADTAAASLLLDLVERDLVPRRVVRFMEKFPQGWGTFKVDWALSSPVPWAVPEARRAAVVHAGDSLADLERFTAQVRRGELPDNPYLVVGQQSLADPTRAPAGKHTLWAYSRVPSRPAGGWQAHAEAFADRVDARIEGLAPGFRSTVLARRIVAPPDLEAMDANLVSGDLGGGSNAWHRQLIFRPIFPYFRHRMPVEGLYLCSSYAHPGAGVHGMCGYNAAHIALRDLG</sequence>
<dbReference type="EMBL" id="FOMX01000007">
    <property type="protein sequence ID" value="SFE00093.1"/>
    <property type="molecule type" value="Genomic_DNA"/>
</dbReference>
<dbReference type="InterPro" id="IPR036188">
    <property type="entry name" value="FAD/NAD-bd_sf"/>
</dbReference>
<dbReference type="Pfam" id="PF13450">
    <property type="entry name" value="NAD_binding_8"/>
    <property type="match status" value="1"/>
</dbReference>
<proteinExistence type="predicted"/>
<dbReference type="Proteomes" id="UP000199400">
    <property type="component" value="Unassembled WGS sequence"/>
</dbReference>
<name>A0A1I1X361_9BACT</name>
<evidence type="ECO:0000313" key="2">
    <source>
        <dbReference type="Proteomes" id="UP000199400"/>
    </source>
</evidence>
<reference evidence="2" key="1">
    <citation type="submission" date="2016-10" db="EMBL/GenBank/DDBJ databases">
        <authorList>
            <person name="Varghese N."/>
            <person name="Submissions S."/>
        </authorList>
    </citation>
    <scope>NUCLEOTIDE SEQUENCE [LARGE SCALE GENOMIC DNA]</scope>
    <source>
        <strain evidence="2">ATCC 25963</strain>
    </source>
</reference>
<dbReference type="STRING" id="54.SAMN02745121_02611"/>
<dbReference type="PANTHER" id="PTHR10668">
    <property type="entry name" value="PHYTOENE DEHYDROGENASE"/>
    <property type="match status" value="1"/>
</dbReference>
<dbReference type="AlphaFoldDB" id="A0A1I1X361"/>